<keyword evidence="2" id="KW-1185">Reference proteome</keyword>
<dbReference type="AlphaFoldDB" id="A0AAV8RKC5"/>
<reference evidence="1 2" key="1">
    <citation type="submission" date="2022-12" db="EMBL/GenBank/DDBJ databases">
        <title>Chromosome-scale assembly of the Ensete ventricosum genome.</title>
        <authorList>
            <person name="Dussert Y."/>
            <person name="Stocks J."/>
            <person name="Wendawek A."/>
            <person name="Woldeyes F."/>
            <person name="Nichols R.A."/>
            <person name="Borrell J.S."/>
        </authorList>
    </citation>
    <scope>NUCLEOTIDE SEQUENCE [LARGE SCALE GENOMIC DNA]</scope>
    <source>
        <strain evidence="2">cv. Maze</strain>
        <tissue evidence="1">Seeds</tissue>
    </source>
</reference>
<gene>
    <name evidence="1" type="ORF">OPV22_005983</name>
</gene>
<accession>A0AAV8RKC5</accession>
<dbReference type="EMBL" id="JAQQAF010000002">
    <property type="protein sequence ID" value="KAJ8505097.1"/>
    <property type="molecule type" value="Genomic_DNA"/>
</dbReference>
<sequence>MELWGTTEGEVKGCGRRGQQMCEGEGEEKKSIEEHFSTQIRPKLLVLVSDVRSPISDSGRLLTVAAAEKKEEDKVDWSTVANSGQL</sequence>
<comment type="caution">
    <text evidence="1">The sequence shown here is derived from an EMBL/GenBank/DDBJ whole genome shotgun (WGS) entry which is preliminary data.</text>
</comment>
<evidence type="ECO:0000313" key="2">
    <source>
        <dbReference type="Proteomes" id="UP001222027"/>
    </source>
</evidence>
<name>A0AAV8RKC5_ENSVE</name>
<dbReference type="Proteomes" id="UP001222027">
    <property type="component" value="Unassembled WGS sequence"/>
</dbReference>
<proteinExistence type="predicted"/>
<organism evidence="1 2">
    <name type="scientific">Ensete ventricosum</name>
    <name type="common">Abyssinian banana</name>
    <name type="synonym">Musa ensete</name>
    <dbReference type="NCBI Taxonomy" id="4639"/>
    <lineage>
        <taxon>Eukaryota</taxon>
        <taxon>Viridiplantae</taxon>
        <taxon>Streptophyta</taxon>
        <taxon>Embryophyta</taxon>
        <taxon>Tracheophyta</taxon>
        <taxon>Spermatophyta</taxon>
        <taxon>Magnoliopsida</taxon>
        <taxon>Liliopsida</taxon>
        <taxon>Zingiberales</taxon>
        <taxon>Musaceae</taxon>
        <taxon>Ensete</taxon>
    </lineage>
</organism>
<protein>
    <submittedName>
        <fullName evidence="1">Uncharacterized protein</fullName>
    </submittedName>
</protein>
<evidence type="ECO:0000313" key="1">
    <source>
        <dbReference type="EMBL" id="KAJ8505097.1"/>
    </source>
</evidence>